<feature type="domain" description="Luciferase-like" evidence="2">
    <location>
        <begin position="33"/>
        <end position="287"/>
    </location>
</feature>
<accession>A0A853BV07</accession>
<reference evidence="3 4" key="1">
    <citation type="submission" date="2020-07" db="EMBL/GenBank/DDBJ databases">
        <title>Sequencing the genomes of 1000 actinobacteria strains.</title>
        <authorList>
            <person name="Klenk H.-P."/>
        </authorList>
    </citation>
    <scope>NUCLEOTIDE SEQUENCE [LARGE SCALE GENOMIC DNA]</scope>
    <source>
        <strain evidence="3 4">DSM 45927</strain>
    </source>
</reference>
<sequence length="314" mass="33425">MSEQQTHPRTDPAALKERIGPYGAWLGTTLFATPAATLRRAAAEIEDIGLGALWFGGDYPGGSEALSKAAVLLSATQRLTVATGIASIWSRDAILATTAADTLADAWPDRFVLGLGASHPPLVAARGRTYAKPLTAVREYLDAMDAAASYAAPLRAPVPRVLAALRPRMLELARDRAQGAHPYFTTPEHTAKARAVLGPEPLLAPEQAVVITTDPEHARTRAREYTAIYLSLPNYVNNLRELGWSEEDLTAQNGTGSDALVDALVGWGDAAAVAERVNAHLAAGADHVSVQPLAPTVEEQTAQLRELAPLLLRR</sequence>
<proteinExistence type="predicted"/>
<dbReference type="AlphaFoldDB" id="A0A853BV07"/>
<evidence type="ECO:0000256" key="1">
    <source>
        <dbReference type="ARBA" id="ARBA00023002"/>
    </source>
</evidence>
<keyword evidence="1" id="KW-0560">Oxidoreductase</keyword>
<dbReference type="RefSeq" id="WP_179769982.1">
    <property type="nucleotide sequence ID" value="NZ_JACCFO010000001.1"/>
</dbReference>
<dbReference type="GO" id="GO:0016705">
    <property type="term" value="F:oxidoreductase activity, acting on paired donors, with incorporation or reduction of molecular oxygen"/>
    <property type="evidence" value="ECO:0007669"/>
    <property type="project" value="InterPro"/>
</dbReference>
<dbReference type="NCBIfam" id="TIGR03620">
    <property type="entry name" value="F420_MSMEG_4141"/>
    <property type="match status" value="1"/>
</dbReference>
<evidence type="ECO:0000313" key="3">
    <source>
        <dbReference type="EMBL" id="NYI98923.1"/>
    </source>
</evidence>
<evidence type="ECO:0000313" key="4">
    <source>
        <dbReference type="Proteomes" id="UP000575985"/>
    </source>
</evidence>
<organism evidence="3 4">
    <name type="scientific">Streptomonospora nanhaiensis</name>
    <dbReference type="NCBI Taxonomy" id="1323731"/>
    <lineage>
        <taxon>Bacteria</taxon>
        <taxon>Bacillati</taxon>
        <taxon>Actinomycetota</taxon>
        <taxon>Actinomycetes</taxon>
        <taxon>Streptosporangiales</taxon>
        <taxon>Nocardiopsidaceae</taxon>
        <taxon>Streptomonospora</taxon>
    </lineage>
</organism>
<dbReference type="InterPro" id="IPR019922">
    <property type="entry name" value="Lucif-like_OxRdatse_MSMEG_4141"/>
</dbReference>
<dbReference type="InterPro" id="IPR036661">
    <property type="entry name" value="Luciferase-like_sf"/>
</dbReference>
<dbReference type="PANTHER" id="PTHR43244:SF1">
    <property type="entry name" value="5,10-METHYLENETETRAHYDROMETHANOPTERIN REDUCTASE"/>
    <property type="match status" value="1"/>
</dbReference>
<gene>
    <name evidence="3" type="ORF">HNR12_005200</name>
</gene>
<name>A0A853BV07_9ACTN</name>
<dbReference type="Proteomes" id="UP000575985">
    <property type="component" value="Unassembled WGS sequence"/>
</dbReference>
<evidence type="ECO:0000259" key="2">
    <source>
        <dbReference type="Pfam" id="PF00296"/>
    </source>
</evidence>
<dbReference type="PANTHER" id="PTHR43244">
    <property type="match status" value="1"/>
</dbReference>
<dbReference type="InterPro" id="IPR050564">
    <property type="entry name" value="F420-G6PD/mer"/>
</dbReference>
<protein>
    <submittedName>
        <fullName evidence="3">Putative F420-dependent oxidoreductase</fullName>
    </submittedName>
</protein>
<dbReference type="SUPFAM" id="SSF51679">
    <property type="entry name" value="Bacterial luciferase-like"/>
    <property type="match status" value="1"/>
</dbReference>
<comment type="caution">
    <text evidence="3">The sequence shown here is derived from an EMBL/GenBank/DDBJ whole genome shotgun (WGS) entry which is preliminary data.</text>
</comment>
<dbReference type="InterPro" id="IPR011251">
    <property type="entry name" value="Luciferase-like_dom"/>
</dbReference>
<dbReference type="EMBL" id="JACCFO010000001">
    <property type="protein sequence ID" value="NYI98923.1"/>
    <property type="molecule type" value="Genomic_DNA"/>
</dbReference>
<dbReference type="Pfam" id="PF00296">
    <property type="entry name" value="Bac_luciferase"/>
    <property type="match status" value="1"/>
</dbReference>
<keyword evidence="4" id="KW-1185">Reference proteome</keyword>
<dbReference type="Gene3D" id="3.20.20.30">
    <property type="entry name" value="Luciferase-like domain"/>
    <property type="match status" value="1"/>
</dbReference>